<name>A0A183ABH1_9TREM</name>
<dbReference type="PANTHER" id="PTHR33332">
    <property type="entry name" value="REVERSE TRANSCRIPTASE DOMAIN-CONTAINING PROTEIN"/>
    <property type="match status" value="1"/>
</dbReference>
<dbReference type="EMBL" id="UZAN01041173">
    <property type="protein sequence ID" value="VDP72216.1"/>
    <property type="molecule type" value="Genomic_DNA"/>
</dbReference>
<dbReference type="Proteomes" id="UP000272942">
    <property type="component" value="Unassembled WGS sequence"/>
</dbReference>
<dbReference type="OrthoDB" id="10063766at2759"/>
<sequence>MHWSRVWDLPINPTKCHYMSIGRQPSPRVYHLMDTPLLASACERDLGVLVSRSLKTKEQTDNACALSWKILGAIRRSFSKLSYDGFKALYTSHTRPRLEFASAAAYPYTTAEMVKLERVQRAATRMIAGLRGCCYTERLHATGLFPESYRRVRGDIICVRRILRGDMGPELMEYFPLREQTRTRGHGLTLLKLSSVGLPLRFRLSRRVTNLWNSLPADVVEEVNDKMFKRKLDSVLRTMWYADLS</sequence>
<reference evidence="3" key="1">
    <citation type="submission" date="2016-06" db="UniProtKB">
        <authorList>
            <consortium name="WormBaseParasite"/>
        </authorList>
    </citation>
    <scope>IDENTIFICATION</scope>
</reference>
<gene>
    <name evidence="1" type="ORF">ECPE_LOCUS4306</name>
</gene>
<evidence type="ECO:0000313" key="3">
    <source>
        <dbReference type="WBParaSite" id="ECPE_0000431801-mRNA-1"/>
    </source>
</evidence>
<dbReference type="WBParaSite" id="ECPE_0000431801-mRNA-1">
    <property type="protein sequence ID" value="ECPE_0000431801-mRNA-1"/>
    <property type="gene ID" value="ECPE_0000431801"/>
</dbReference>
<proteinExistence type="predicted"/>
<accession>A0A183ABH1</accession>
<dbReference type="AlphaFoldDB" id="A0A183ABH1"/>
<dbReference type="PRINTS" id="PR01345">
    <property type="entry name" value="CERVTRCPTASE"/>
</dbReference>
<evidence type="ECO:0000313" key="1">
    <source>
        <dbReference type="EMBL" id="VDP72216.1"/>
    </source>
</evidence>
<protein>
    <submittedName>
        <fullName evidence="3">Reverse transcriptase domain-containing protein</fullName>
    </submittedName>
</protein>
<evidence type="ECO:0000313" key="2">
    <source>
        <dbReference type="Proteomes" id="UP000272942"/>
    </source>
</evidence>
<keyword evidence="2" id="KW-1185">Reference proteome</keyword>
<reference evidence="1 2" key="2">
    <citation type="submission" date="2018-11" db="EMBL/GenBank/DDBJ databases">
        <authorList>
            <consortium name="Pathogen Informatics"/>
        </authorList>
    </citation>
    <scope>NUCLEOTIDE SEQUENCE [LARGE SCALE GENOMIC DNA]</scope>
    <source>
        <strain evidence="1 2">Egypt</strain>
    </source>
</reference>
<organism evidence="3">
    <name type="scientific">Echinostoma caproni</name>
    <dbReference type="NCBI Taxonomy" id="27848"/>
    <lineage>
        <taxon>Eukaryota</taxon>
        <taxon>Metazoa</taxon>
        <taxon>Spiralia</taxon>
        <taxon>Lophotrochozoa</taxon>
        <taxon>Platyhelminthes</taxon>
        <taxon>Trematoda</taxon>
        <taxon>Digenea</taxon>
        <taxon>Plagiorchiida</taxon>
        <taxon>Echinostomata</taxon>
        <taxon>Echinostomatoidea</taxon>
        <taxon>Echinostomatidae</taxon>
        <taxon>Echinostoma</taxon>
    </lineage>
</organism>